<feature type="compositionally biased region" description="Low complexity" evidence="1">
    <location>
        <begin position="395"/>
        <end position="405"/>
    </location>
</feature>
<feature type="compositionally biased region" description="Polar residues" evidence="1">
    <location>
        <begin position="439"/>
        <end position="449"/>
    </location>
</feature>
<feature type="compositionally biased region" description="Polar residues" evidence="1">
    <location>
        <begin position="107"/>
        <end position="123"/>
    </location>
</feature>
<feature type="compositionally biased region" description="Basic and acidic residues" evidence="1">
    <location>
        <begin position="148"/>
        <end position="168"/>
    </location>
</feature>
<feature type="compositionally biased region" description="Polar residues" evidence="1">
    <location>
        <begin position="87"/>
        <end position="98"/>
    </location>
</feature>
<feature type="region of interest" description="Disordered" evidence="1">
    <location>
        <begin position="596"/>
        <end position="621"/>
    </location>
</feature>
<dbReference type="Pfam" id="PF12709">
    <property type="entry name" value="Fungal_TACC"/>
    <property type="match status" value="1"/>
</dbReference>
<feature type="compositionally biased region" description="Basic and acidic residues" evidence="1">
    <location>
        <begin position="861"/>
        <end position="892"/>
    </location>
</feature>
<feature type="compositionally biased region" description="Basic and acidic residues" evidence="1">
    <location>
        <begin position="219"/>
        <end position="246"/>
    </location>
</feature>
<evidence type="ECO:0000256" key="1">
    <source>
        <dbReference type="SAM" id="MobiDB-lite"/>
    </source>
</evidence>
<feature type="region of interest" description="Disordered" evidence="1">
    <location>
        <begin position="1054"/>
        <end position="1156"/>
    </location>
</feature>
<dbReference type="AlphaFoldDB" id="A0A9W4NK01"/>
<feature type="region of interest" description="Disordered" evidence="1">
    <location>
        <begin position="1"/>
        <end position="563"/>
    </location>
</feature>
<reference evidence="2" key="1">
    <citation type="submission" date="2021-07" db="EMBL/GenBank/DDBJ databases">
        <authorList>
            <person name="Branca A.L. A."/>
        </authorList>
    </citation>
    <scope>NUCLEOTIDE SEQUENCE</scope>
</reference>
<feature type="compositionally biased region" description="Polar residues" evidence="1">
    <location>
        <begin position="606"/>
        <end position="617"/>
    </location>
</feature>
<organism evidence="2 3">
    <name type="scientific">Penicillium salamii</name>
    <dbReference type="NCBI Taxonomy" id="1612424"/>
    <lineage>
        <taxon>Eukaryota</taxon>
        <taxon>Fungi</taxon>
        <taxon>Dikarya</taxon>
        <taxon>Ascomycota</taxon>
        <taxon>Pezizomycotina</taxon>
        <taxon>Eurotiomycetes</taxon>
        <taxon>Eurotiomycetidae</taxon>
        <taxon>Eurotiales</taxon>
        <taxon>Aspergillaceae</taxon>
        <taxon>Penicillium</taxon>
    </lineage>
</organism>
<proteinExistence type="predicted"/>
<evidence type="ECO:0000313" key="2">
    <source>
        <dbReference type="EMBL" id="CAG8375835.1"/>
    </source>
</evidence>
<feature type="compositionally biased region" description="Basic and acidic residues" evidence="1">
    <location>
        <begin position="596"/>
        <end position="605"/>
    </location>
</feature>
<feature type="compositionally biased region" description="Basic and acidic residues" evidence="1">
    <location>
        <begin position="406"/>
        <end position="422"/>
    </location>
</feature>
<feature type="compositionally biased region" description="Basic and acidic residues" evidence="1">
    <location>
        <begin position="1079"/>
        <end position="1096"/>
    </location>
</feature>
<evidence type="ECO:0000313" key="3">
    <source>
        <dbReference type="Proteomes" id="UP001152646"/>
    </source>
</evidence>
<feature type="compositionally biased region" description="Basic and acidic residues" evidence="1">
    <location>
        <begin position="256"/>
        <end position="284"/>
    </location>
</feature>
<feature type="compositionally biased region" description="Basic and acidic residues" evidence="1">
    <location>
        <begin position="451"/>
        <end position="466"/>
    </location>
</feature>
<dbReference type="OrthoDB" id="5367584at2759"/>
<feature type="compositionally biased region" description="Polar residues" evidence="1">
    <location>
        <begin position="554"/>
        <end position="563"/>
    </location>
</feature>
<protein>
    <recommendedName>
        <fullName evidence="4">Central kinetochore-associated</fullName>
    </recommendedName>
</protein>
<feature type="compositionally biased region" description="Basic and acidic residues" evidence="1">
    <location>
        <begin position="332"/>
        <end position="346"/>
    </location>
</feature>
<comment type="caution">
    <text evidence="2">The sequence shown here is derived from an EMBL/GenBank/DDBJ whole genome shotgun (WGS) entry which is preliminary data.</text>
</comment>
<dbReference type="Proteomes" id="UP001152646">
    <property type="component" value="Unassembled WGS sequence"/>
</dbReference>
<dbReference type="EMBL" id="CAJVPA010000184">
    <property type="protein sequence ID" value="CAG8375835.1"/>
    <property type="molecule type" value="Genomic_DNA"/>
</dbReference>
<evidence type="ECO:0008006" key="4">
    <source>
        <dbReference type="Google" id="ProtNLM"/>
    </source>
</evidence>
<gene>
    <name evidence="2" type="ORF">PSALAMII_LOCUS5460</name>
</gene>
<feature type="region of interest" description="Disordered" evidence="1">
    <location>
        <begin position="855"/>
        <end position="925"/>
    </location>
</feature>
<feature type="compositionally biased region" description="Polar residues" evidence="1">
    <location>
        <begin position="1"/>
        <end position="26"/>
    </location>
</feature>
<feature type="compositionally biased region" description="Basic and acidic residues" evidence="1">
    <location>
        <begin position="294"/>
        <end position="322"/>
    </location>
</feature>
<name>A0A9W4NK01_9EURO</name>
<accession>A0A9W4NK01</accession>
<sequence length="1156" mass="128519">MSNPLSPLSTSYQNARAQSQMANSSPFLHKTLDQASENAAPSSPLKREWTSRAMSSPNAYDENENYPNESDYDNAHENHDDHDINDTESYQAGVSSPFQYEAREDTVNYQKLRQMRQTSQSYPQLDPLEEEEPASSPFRPNAAEDTVDFQRIRDVDPMSPGVDRRLALEEPMSSPFRPQAVDETAGFHDLQEGQSSPLARPETHTWEEDSPQSSPFRPHAQEETVDFHNLREVEPLSPGIERRLAVEDPASSPFRPDAREETVNFQRLREVEPLSPGIERRLAVEDPASSPFRPDAREETVNFNRLREVEPLSPGIEKRLAIDEPASSPFRPDAREETVDLDRLREMQNPSPVFEAEQSPEPASSPFRYQARKEPSESPKLYEVQEDSPMPNTISSPVVVPSSPSRAREPEAEEPVEQHDMHPQPLEVPQDSSPAPEPSTFQPSPNAQDHGSPKLLERRPTPEESHNSSPAPPPEPVATTEPSPKEHTLNLHKPRRISRISLGLSGQRPASATPRKRSYDQTPQEQEESLQVRASHKKGMMSRPEPPAIHVESGDSSIVQDHQDHSLLTTSAAQDRSAIGNSLMEDRHNEGMSTVLHEDGEKENVTHAQESNETSMVDDSMDDTCLSTFSAVPDMTTFAKLRSQSPMKSMRGSVGPGSAVGGYRRSVDPNTPGTDRRAYRASAHMEAHSPTGSPTPRPRGPRDMNNPMESGNLLDLSESMNFQPRQSMQSNRFSPRRSPMRPARQSMRSPGKMSSLLDFDIPPAPTPRSIPTVTPRELESLKSGFMSEISSLRATLSGKDAEVASLKQAVVDSERRVGEALEELRNEAAVKEELEIEQAEWGRRGKEMETVLLSVQSQLTDGERERENLLRRAEEAETSKEKLEQRVVELETRLSSARASASSASSANASRSASNSAEDTAREVQDAVEKVARELHTLYKGKHETKVAALKKSYESRWEKRLRESEKKLVAAREENDHLRYERDAAQSDPMAAGNTSLFARENEEHEAEKRAMEAQIQGLQKEMASLRDDTERIRSDLEVERAEKGDLVAAVDEWLAMQQPPPDPQRERGGSTASSHGPTEEARVSREATPDDFRRSIPRSGSGNIRPPATAEKRIPRFGAPGHSRGNSGGKSGIAMPTPGRGIMGSIERMGRGGA</sequence>
<dbReference type="InterPro" id="IPR024312">
    <property type="entry name" value="TACC_fungi"/>
</dbReference>
<feature type="compositionally biased region" description="Basic and acidic residues" evidence="1">
    <location>
        <begin position="674"/>
        <end position="687"/>
    </location>
</feature>
<feature type="compositionally biased region" description="Basic and acidic residues" evidence="1">
    <location>
        <begin position="73"/>
        <end position="85"/>
    </location>
</feature>
<feature type="region of interest" description="Disordered" evidence="1">
    <location>
        <begin position="642"/>
        <end position="775"/>
    </location>
</feature>
<feature type="compositionally biased region" description="Low complexity" evidence="1">
    <location>
        <begin position="895"/>
        <end position="917"/>
    </location>
</feature>
<feature type="compositionally biased region" description="Polar residues" evidence="1">
    <location>
        <begin position="718"/>
        <end position="733"/>
    </location>
</feature>